<accession>A0A8H8NUV0</accession>
<gene>
    <name evidence="2" type="ORF">RhiXN_09289</name>
</gene>
<evidence type="ECO:0000259" key="1">
    <source>
        <dbReference type="Pfam" id="PF13649"/>
    </source>
</evidence>
<organism evidence="2 3">
    <name type="scientific">Rhizoctonia solani</name>
    <dbReference type="NCBI Taxonomy" id="456999"/>
    <lineage>
        <taxon>Eukaryota</taxon>
        <taxon>Fungi</taxon>
        <taxon>Dikarya</taxon>
        <taxon>Basidiomycota</taxon>
        <taxon>Agaricomycotina</taxon>
        <taxon>Agaricomycetes</taxon>
        <taxon>Cantharellales</taxon>
        <taxon>Ceratobasidiaceae</taxon>
        <taxon>Rhizoctonia</taxon>
    </lineage>
</organism>
<dbReference type="PANTHER" id="PTHR43591:SF24">
    <property type="entry name" value="2-METHOXY-6-POLYPRENYL-1,4-BENZOQUINOL METHYLASE, MITOCHONDRIAL"/>
    <property type="match status" value="1"/>
</dbReference>
<dbReference type="Gene3D" id="3.40.50.150">
    <property type="entry name" value="Vaccinia Virus protein VP39"/>
    <property type="match status" value="1"/>
</dbReference>
<dbReference type="CDD" id="cd02440">
    <property type="entry name" value="AdoMet_MTases"/>
    <property type="match status" value="1"/>
</dbReference>
<sequence length="248" mass="27351">MDKPAQDFERKWDPALYNQALSVLYSDDYTKPLFELLSARSGERIADLGCGTGELTLLLQQLVGKDGVVVGVDASESMLAKAKENGLVNLFLCDVQNLVVPDEFKSLVGTFDGKRSSQYFYPRGAVRTAKTLLKPGGRFVGALPGYMNAVGLRCVAAHLLERRGKKISDPWFLPQPAEYAKLLESEGFIVEHISLNPRVAVLPGSLVNAIRSTIRIAYLKDLEDDEAEEVIQEMSRICEFDHRDGTGA</sequence>
<dbReference type="KEGG" id="rsx:RhiXN_09289"/>
<dbReference type="GO" id="GO:0032259">
    <property type="term" value="P:methylation"/>
    <property type="evidence" value="ECO:0007669"/>
    <property type="project" value="UniProtKB-KW"/>
</dbReference>
<evidence type="ECO:0000313" key="2">
    <source>
        <dbReference type="EMBL" id="QRW20314.1"/>
    </source>
</evidence>
<name>A0A8H8NUV0_9AGAM</name>
<dbReference type="RefSeq" id="XP_043180551.1">
    <property type="nucleotide sequence ID" value="XM_043329105.1"/>
</dbReference>
<protein>
    <submittedName>
        <fullName evidence="2">Methyltransferase domain protein</fullName>
    </submittedName>
</protein>
<dbReference type="AlphaFoldDB" id="A0A8H8NUV0"/>
<evidence type="ECO:0000313" key="3">
    <source>
        <dbReference type="Proteomes" id="UP000650533"/>
    </source>
</evidence>
<feature type="domain" description="Methyltransferase" evidence="1">
    <location>
        <begin position="45"/>
        <end position="137"/>
    </location>
</feature>
<dbReference type="EMBL" id="CP059662">
    <property type="protein sequence ID" value="QRW20314.1"/>
    <property type="molecule type" value="Genomic_DNA"/>
</dbReference>
<reference evidence="2" key="1">
    <citation type="submission" date="2020-05" db="EMBL/GenBank/DDBJ databases">
        <title>Evolutionary and genomic comparisons of hybrid uninucleate and nonhybrid Rhizoctonia fungi.</title>
        <authorList>
            <person name="Li C."/>
            <person name="Chen X."/>
        </authorList>
    </citation>
    <scope>NUCLEOTIDE SEQUENCE</scope>
    <source>
        <strain evidence="2">AG-1 IA</strain>
    </source>
</reference>
<proteinExistence type="predicted"/>
<dbReference type="GeneID" id="67031568"/>
<keyword evidence="2" id="KW-0489">Methyltransferase</keyword>
<dbReference type="Pfam" id="PF13649">
    <property type="entry name" value="Methyltransf_25"/>
    <property type="match status" value="1"/>
</dbReference>
<keyword evidence="2" id="KW-0808">Transferase</keyword>
<dbReference type="SUPFAM" id="SSF53335">
    <property type="entry name" value="S-adenosyl-L-methionine-dependent methyltransferases"/>
    <property type="match status" value="1"/>
</dbReference>
<dbReference type="InterPro" id="IPR029063">
    <property type="entry name" value="SAM-dependent_MTases_sf"/>
</dbReference>
<dbReference type="PANTHER" id="PTHR43591">
    <property type="entry name" value="METHYLTRANSFERASE"/>
    <property type="match status" value="1"/>
</dbReference>
<dbReference type="GO" id="GO:0008168">
    <property type="term" value="F:methyltransferase activity"/>
    <property type="evidence" value="ECO:0007669"/>
    <property type="project" value="UniProtKB-KW"/>
</dbReference>
<dbReference type="Proteomes" id="UP000650533">
    <property type="component" value="Chromosome 5"/>
</dbReference>
<dbReference type="InterPro" id="IPR041698">
    <property type="entry name" value="Methyltransf_25"/>
</dbReference>